<sequence>MPDHISAPFIPVQYTGEETETSAEKETGNEQAAITVFERAVKRLQQVNEWGKLCGALSSSFQLVDKLGEEIDETANAGLFIRIDIPGPGNSAGKGYDWVSIEQVEEIQLSEHQQLFFIRARPSGHPQQKHAGTAHFLKEEATSSFVVTRDENLVTATVYGRNEMPNTDTEETLDKMRNAVIGSAGAIGISKLQWKALVNALLEDEE</sequence>
<dbReference type="RefSeq" id="WP_146304318.1">
    <property type="nucleotide sequence ID" value="NZ_VOHS01000004.1"/>
</dbReference>
<proteinExistence type="predicted"/>
<dbReference type="OrthoDB" id="947646at2"/>
<organism evidence="1 2">
    <name type="scientific">Chitinophaga pinensis</name>
    <dbReference type="NCBI Taxonomy" id="79329"/>
    <lineage>
        <taxon>Bacteria</taxon>
        <taxon>Pseudomonadati</taxon>
        <taxon>Bacteroidota</taxon>
        <taxon>Chitinophagia</taxon>
        <taxon>Chitinophagales</taxon>
        <taxon>Chitinophagaceae</taxon>
        <taxon>Chitinophaga</taxon>
    </lineage>
</organism>
<comment type="caution">
    <text evidence="1">The sequence shown here is derived from an EMBL/GenBank/DDBJ whole genome shotgun (WGS) entry which is preliminary data.</text>
</comment>
<protein>
    <submittedName>
        <fullName evidence="1">Uncharacterized protein</fullName>
    </submittedName>
</protein>
<accession>A0A5C6LY71</accession>
<gene>
    <name evidence="1" type="ORF">FEF09_06260</name>
</gene>
<name>A0A5C6LY71_9BACT</name>
<dbReference type="Proteomes" id="UP000318815">
    <property type="component" value="Unassembled WGS sequence"/>
</dbReference>
<dbReference type="EMBL" id="VOHS01000004">
    <property type="protein sequence ID" value="TWW01597.1"/>
    <property type="molecule type" value="Genomic_DNA"/>
</dbReference>
<dbReference type="AlphaFoldDB" id="A0A5C6LY71"/>
<evidence type="ECO:0000313" key="2">
    <source>
        <dbReference type="Proteomes" id="UP000318815"/>
    </source>
</evidence>
<reference evidence="1 2" key="1">
    <citation type="submission" date="2019-08" db="EMBL/GenBank/DDBJ databases">
        <title>Whole genome sequencing of chitin degrading bacteria Chitinophaga pinensis YS16.</title>
        <authorList>
            <person name="Singh R.P."/>
            <person name="Manchanda G."/>
            <person name="Maurya I.K."/>
            <person name="Joshi N.K."/>
            <person name="Srivastava A.K."/>
        </authorList>
    </citation>
    <scope>NUCLEOTIDE SEQUENCE [LARGE SCALE GENOMIC DNA]</scope>
    <source>
        <strain evidence="1 2">YS-16</strain>
    </source>
</reference>
<evidence type="ECO:0000313" key="1">
    <source>
        <dbReference type="EMBL" id="TWW01597.1"/>
    </source>
</evidence>
<keyword evidence="2" id="KW-1185">Reference proteome</keyword>